<organism evidence="2 3">
    <name type="scientific">Trifolium pratense</name>
    <name type="common">Red clover</name>
    <dbReference type="NCBI Taxonomy" id="57577"/>
    <lineage>
        <taxon>Eukaryota</taxon>
        <taxon>Viridiplantae</taxon>
        <taxon>Streptophyta</taxon>
        <taxon>Embryophyta</taxon>
        <taxon>Tracheophyta</taxon>
        <taxon>Spermatophyta</taxon>
        <taxon>Magnoliopsida</taxon>
        <taxon>eudicotyledons</taxon>
        <taxon>Gunneridae</taxon>
        <taxon>Pentapetalae</taxon>
        <taxon>rosids</taxon>
        <taxon>fabids</taxon>
        <taxon>Fabales</taxon>
        <taxon>Fabaceae</taxon>
        <taxon>Papilionoideae</taxon>
        <taxon>50 kb inversion clade</taxon>
        <taxon>NPAAA clade</taxon>
        <taxon>Hologalegina</taxon>
        <taxon>IRL clade</taxon>
        <taxon>Trifolieae</taxon>
        <taxon>Trifolium</taxon>
    </lineage>
</organism>
<proteinExistence type="predicted"/>
<dbReference type="Proteomes" id="UP000236291">
    <property type="component" value="Unassembled WGS sequence"/>
</dbReference>
<evidence type="ECO:0000256" key="1">
    <source>
        <dbReference type="SAM" id="SignalP"/>
    </source>
</evidence>
<reference evidence="2 3" key="1">
    <citation type="journal article" date="2014" name="Am. J. Bot.">
        <title>Genome assembly and annotation for red clover (Trifolium pratense; Fabaceae).</title>
        <authorList>
            <person name="Istvanek J."/>
            <person name="Jaros M."/>
            <person name="Krenek A."/>
            <person name="Repkova J."/>
        </authorList>
    </citation>
    <scope>NUCLEOTIDE SEQUENCE [LARGE SCALE GENOMIC DNA]</scope>
    <source>
        <strain evidence="3">cv. Tatra</strain>
        <tissue evidence="2">Young leaves</tissue>
    </source>
</reference>
<gene>
    <name evidence="2" type="ORF">L195_g021484</name>
</gene>
<feature type="chain" id="PRO_5014401111" evidence="1">
    <location>
        <begin position="20"/>
        <end position="67"/>
    </location>
</feature>
<evidence type="ECO:0000313" key="3">
    <source>
        <dbReference type="Proteomes" id="UP000236291"/>
    </source>
</evidence>
<accession>A0A2K3N5D6</accession>
<dbReference type="AlphaFoldDB" id="A0A2K3N5D6"/>
<dbReference type="EMBL" id="ASHM01016432">
    <property type="protein sequence ID" value="PNX98242.1"/>
    <property type="molecule type" value="Genomic_DNA"/>
</dbReference>
<comment type="caution">
    <text evidence="2">The sequence shown here is derived from an EMBL/GenBank/DDBJ whole genome shotgun (WGS) entry which is preliminary data.</text>
</comment>
<evidence type="ECO:0000313" key="2">
    <source>
        <dbReference type="EMBL" id="PNX98242.1"/>
    </source>
</evidence>
<reference evidence="2 3" key="2">
    <citation type="journal article" date="2017" name="Front. Plant Sci.">
        <title>Gene Classification and Mining of Molecular Markers Useful in Red Clover (Trifolium pratense) Breeding.</title>
        <authorList>
            <person name="Istvanek J."/>
            <person name="Dluhosova J."/>
            <person name="Dluhos P."/>
            <person name="Patkova L."/>
            <person name="Nedelnik J."/>
            <person name="Repkova J."/>
        </authorList>
    </citation>
    <scope>NUCLEOTIDE SEQUENCE [LARGE SCALE GENOMIC DNA]</scope>
    <source>
        <strain evidence="3">cv. Tatra</strain>
        <tissue evidence="2">Young leaves</tissue>
    </source>
</reference>
<feature type="signal peptide" evidence="1">
    <location>
        <begin position="1"/>
        <end position="19"/>
    </location>
</feature>
<keyword evidence="1" id="KW-0732">Signal</keyword>
<feature type="non-terminal residue" evidence="2">
    <location>
        <position position="1"/>
    </location>
</feature>
<sequence length="67" mass="7313">ILSRLNLALSSLCLHCHLATPPLLVLSSGLVYHIAAPPALLSHLTSLCRSPSPIRFEFDNSRQILHS</sequence>
<protein>
    <submittedName>
        <fullName evidence="2">Uncharacterized protein</fullName>
    </submittedName>
</protein>
<name>A0A2K3N5D6_TRIPR</name>